<sequence length="152" mass="17603">MDNEQAREATRHFTVTDDLFRYPGMDIYTQMMVILLKCFSSESNIPELVDLARLGRMNLKQATKAMQNLVEMKIISQKMFRRMVGDFQDDRLSWAAKGLLAFCKEHPTIDINDLLDLSSESGEEESSIRRALTELHQYGYLDEYPAWSQIAN</sequence>
<dbReference type="RefSeq" id="WP_171685485.1">
    <property type="nucleotide sequence ID" value="NZ_WHNZ01000045.1"/>
</dbReference>
<organism evidence="1 2">
    <name type="scientific">Paenibacillus planticolens</name>
    <dbReference type="NCBI Taxonomy" id="2654976"/>
    <lineage>
        <taxon>Bacteria</taxon>
        <taxon>Bacillati</taxon>
        <taxon>Bacillota</taxon>
        <taxon>Bacilli</taxon>
        <taxon>Bacillales</taxon>
        <taxon>Paenibacillaceae</taxon>
        <taxon>Paenibacillus</taxon>
    </lineage>
</organism>
<comment type="caution">
    <text evidence="1">The sequence shown here is derived from an EMBL/GenBank/DDBJ whole genome shotgun (WGS) entry which is preliminary data.</text>
</comment>
<gene>
    <name evidence="1" type="ORF">GC097_21945</name>
</gene>
<dbReference type="EMBL" id="WHNZ01000045">
    <property type="protein sequence ID" value="NOV02671.1"/>
    <property type="molecule type" value="Genomic_DNA"/>
</dbReference>
<reference evidence="1 2" key="1">
    <citation type="submission" date="2019-10" db="EMBL/GenBank/DDBJ databases">
        <title>Description of Paenibacillus pedi sp. nov.</title>
        <authorList>
            <person name="Carlier A."/>
            <person name="Qi S."/>
        </authorList>
    </citation>
    <scope>NUCLEOTIDE SEQUENCE [LARGE SCALE GENOMIC DNA]</scope>
    <source>
        <strain evidence="1 2">LMG 31457</strain>
    </source>
</reference>
<keyword evidence="2" id="KW-1185">Reference proteome</keyword>
<evidence type="ECO:0000313" key="1">
    <source>
        <dbReference type="EMBL" id="NOV02671.1"/>
    </source>
</evidence>
<dbReference type="Proteomes" id="UP000618579">
    <property type="component" value="Unassembled WGS sequence"/>
</dbReference>
<protein>
    <submittedName>
        <fullName evidence="1">Uncharacterized protein</fullName>
    </submittedName>
</protein>
<accession>A0ABX1ZRH8</accession>
<evidence type="ECO:0000313" key="2">
    <source>
        <dbReference type="Proteomes" id="UP000618579"/>
    </source>
</evidence>
<proteinExistence type="predicted"/>
<name>A0ABX1ZRH8_9BACL</name>